<dbReference type="Proteomes" id="UP000028547">
    <property type="component" value="Unassembled WGS sequence"/>
</dbReference>
<dbReference type="RefSeq" id="WP_043402023.1">
    <property type="nucleotide sequence ID" value="NZ_JPMI01000203.1"/>
</dbReference>
<accession>A0A084SPY5</accession>
<evidence type="ECO:0000313" key="2">
    <source>
        <dbReference type="EMBL" id="KFA90520.1"/>
    </source>
</evidence>
<dbReference type="AlphaFoldDB" id="A0A084SPY5"/>
<evidence type="ECO:0000313" key="3">
    <source>
        <dbReference type="Proteomes" id="UP000028547"/>
    </source>
</evidence>
<dbReference type="InterPro" id="IPR011009">
    <property type="entry name" value="Kinase-like_dom_sf"/>
</dbReference>
<reference evidence="2 3" key="1">
    <citation type="submission" date="2014-07" db="EMBL/GenBank/DDBJ databases">
        <title>Draft Genome Sequence of Gephyronic Acid Producer, Cystobacter violaceus Strain Cb vi76.</title>
        <authorList>
            <person name="Stevens D.C."/>
            <person name="Young J."/>
            <person name="Carmichael R."/>
            <person name="Tan J."/>
            <person name="Taylor R.E."/>
        </authorList>
    </citation>
    <scope>NUCLEOTIDE SEQUENCE [LARGE SCALE GENOMIC DNA]</scope>
    <source>
        <strain evidence="2 3">Cb vi76</strain>
    </source>
</reference>
<proteinExistence type="predicted"/>
<dbReference type="EMBL" id="JPMI01000203">
    <property type="protein sequence ID" value="KFA90520.1"/>
    <property type="molecule type" value="Genomic_DNA"/>
</dbReference>
<organism evidence="2 3">
    <name type="scientific">Archangium violaceum Cb vi76</name>
    <dbReference type="NCBI Taxonomy" id="1406225"/>
    <lineage>
        <taxon>Bacteria</taxon>
        <taxon>Pseudomonadati</taxon>
        <taxon>Myxococcota</taxon>
        <taxon>Myxococcia</taxon>
        <taxon>Myxococcales</taxon>
        <taxon>Cystobacterineae</taxon>
        <taxon>Archangiaceae</taxon>
        <taxon>Archangium</taxon>
    </lineage>
</organism>
<evidence type="ECO:0008006" key="4">
    <source>
        <dbReference type="Google" id="ProtNLM"/>
    </source>
</evidence>
<sequence>MDAMRREGVNHGALGPTNILMRDADSPPMLVDFSLADWPGNPFPPEHHPLAGFGGIDTLLRGNPDIGFQAPGIRGKRYLT</sequence>
<feature type="region of interest" description="Disordered" evidence="1">
    <location>
        <begin position="1"/>
        <end position="20"/>
    </location>
</feature>
<dbReference type="SUPFAM" id="SSF56112">
    <property type="entry name" value="Protein kinase-like (PK-like)"/>
    <property type="match status" value="1"/>
</dbReference>
<gene>
    <name evidence="2" type="ORF">Q664_27910</name>
</gene>
<evidence type="ECO:0000256" key="1">
    <source>
        <dbReference type="SAM" id="MobiDB-lite"/>
    </source>
</evidence>
<name>A0A084SPY5_9BACT</name>
<protein>
    <recommendedName>
        <fullName evidence="4">Protein kinase domain-containing protein</fullName>
    </recommendedName>
</protein>
<comment type="caution">
    <text evidence="2">The sequence shown here is derived from an EMBL/GenBank/DDBJ whole genome shotgun (WGS) entry which is preliminary data.</text>
</comment>